<organism evidence="4 5">
    <name type="scientific">Fermentimonas caenicola</name>
    <dbReference type="NCBI Taxonomy" id="1562970"/>
    <lineage>
        <taxon>Bacteria</taxon>
        <taxon>Pseudomonadati</taxon>
        <taxon>Bacteroidota</taxon>
        <taxon>Bacteroidia</taxon>
        <taxon>Bacteroidales</taxon>
        <taxon>Dysgonomonadaceae</taxon>
        <taxon>Fermentimonas</taxon>
    </lineage>
</organism>
<dbReference type="PATRIC" id="fig|1562970.3.peg.569"/>
<comment type="subcellular location">
    <subcellularLocation>
        <location evidence="1">Cell outer membrane</location>
        <topology evidence="1">Multi-pass membrane protein</topology>
    </subcellularLocation>
</comment>
<name>A0A098BXE7_9BACT</name>
<dbReference type="KEGG" id="pbt:ING2E5B_0572"/>
<dbReference type="HOGENOM" id="CLU_004317_1_0_10"/>
<dbReference type="InterPro" id="IPR023996">
    <property type="entry name" value="TonB-dep_OMP_SusC/RagA"/>
</dbReference>
<dbReference type="NCBIfam" id="TIGR04056">
    <property type="entry name" value="OMP_RagA_SusC"/>
    <property type="match status" value="1"/>
</dbReference>
<keyword evidence="1" id="KW-0813">Transport</keyword>
<feature type="chain" id="PRO_5001938696" description="TonB-dependent receptor plug domain-containing protein" evidence="2">
    <location>
        <begin position="29"/>
        <end position="1052"/>
    </location>
</feature>
<dbReference type="Pfam" id="PF07715">
    <property type="entry name" value="Plug"/>
    <property type="match status" value="1"/>
</dbReference>
<dbReference type="NCBIfam" id="TIGR04057">
    <property type="entry name" value="SusC_RagA_signa"/>
    <property type="match status" value="1"/>
</dbReference>
<comment type="similarity">
    <text evidence="1">Belongs to the TonB-dependent receptor family.</text>
</comment>
<dbReference type="Proteomes" id="UP000032417">
    <property type="component" value="Chromosome 1"/>
</dbReference>
<accession>A0A098BXE7</accession>
<dbReference type="PROSITE" id="PS52016">
    <property type="entry name" value="TONB_DEPENDENT_REC_3"/>
    <property type="match status" value="1"/>
</dbReference>
<dbReference type="OrthoDB" id="1095312at2"/>
<dbReference type="InterPro" id="IPR023997">
    <property type="entry name" value="TonB-dep_OMP_SusC/RagA_CS"/>
</dbReference>
<evidence type="ECO:0000256" key="1">
    <source>
        <dbReference type="PROSITE-ProRule" id="PRU01360"/>
    </source>
</evidence>
<dbReference type="InterPro" id="IPR012910">
    <property type="entry name" value="Plug_dom"/>
</dbReference>
<keyword evidence="1" id="KW-0998">Cell outer membrane</keyword>
<dbReference type="InterPro" id="IPR037066">
    <property type="entry name" value="Plug_dom_sf"/>
</dbReference>
<keyword evidence="1" id="KW-0812">Transmembrane</keyword>
<protein>
    <recommendedName>
        <fullName evidence="3">TonB-dependent receptor plug domain-containing protein</fullName>
    </recommendedName>
</protein>
<sequence>MSKIKTLKTPKIIALCVAVSLFSMNTVASSSNSSAVDVQSVQQNRRPISGVVVDGNNDPLPGVTVMVPSRQGGVITDVDGAYTIEAATGEELRFQFLGMKTVTIEVGSGTIYNVQLLEDVEMLDEVTVTAFATQKKESVVSSIETISPSELKVPSSNLTTALAGRLAGVISYQRSGEPGADNAQFFVRGVTTFGYASSPLILLDGFEVDANALARVDPDNIASFSVLKDATSAALYGSKGANGVIMVTTKKGQAGAPKISFRAEGRLSTPTKVQKTVDGITYMNLYNQAQFNDNPLLEPYYNAQKIQNTMEGLNEYAYPNINWYDEMFNSNAFNQYYNFNVSGGGSVVRYYLAVSYNKEEGILKNNRLNNFKNNIDIDRFNILANITMDLTPTTVFDINMNSIFENYTGPLDNTDDVFKSVMNSNPVEFPKFYLPDEDHAYVKHTLFGSDATGSMMNPFAQMVRGYKDGSTGRITSQFSLDQNLDALTEGLMARGKVSIKSDSYHESKRSYTPYLYNIKNYDAFNDTYVLQEVRRGTDALGDPEQWRDGVFRLYLEGGLTYARRFAGVHDVSGLLIYTQEEIKNTSGNPGSIQRTLPQRLQGMRARFNYGFDDRYLAEMSLTYTGSEKFASDHRWGIFPAMGVGYILSNESYWEPLQDVMPMFKLKYSLGMVGNDQIAGPEDRFFFLSDIDPGSWGYRWGRNFNSSYGGFNINRYANPQITWEIAVKQNVGFEMDLFKNRALKVIVEYFTENREQIYQARANLPETMGLTSNVYGNVGEVKSAGWDGSIDLNHSFNKDLWISGRFNFTYAHNEIIENEEPEYRWSYLSNIGWPINTWKGYIAERLFIDEADVANSPRQELGGIVRAGDIKYKDINGDGRVNSDDQVHIGYPIVPEITYGFGLSGGYKNFDLSFFMQGQDRVSFFINPNNIAPFVEQRNAMQYIADDHWNPNNPVAKAFWPRLSASYNDNNNVSNSTWWIRNGRFLRMKNAELGYTLPKNFFPSTGIESLRLYLAGQNLFNLSDFKLWDPEMGGEGFNYPLQKVYSVGLTVSF</sequence>
<reference evidence="4 5" key="1">
    <citation type="submission" date="2014-08" db="EMBL/GenBank/DDBJ databases">
        <authorList>
            <person name="Wibberg D."/>
        </authorList>
    </citation>
    <scope>NUCLEOTIDE SEQUENCE [LARGE SCALE GENOMIC DNA]</scope>
    <source>
        <strain evidence="5">ING2-E5B</strain>
    </source>
</reference>
<keyword evidence="5" id="KW-1185">Reference proteome</keyword>
<evidence type="ECO:0000313" key="4">
    <source>
        <dbReference type="EMBL" id="CEA15339.1"/>
    </source>
</evidence>
<dbReference type="GO" id="GO:0009279">
    <property type="term" value="C:cell outer membrane"/>
    <property type="evidence" value="ECO:0007669"/>
    <property type="project" value="UniProtKB-SubCell"/>
</dbReference>
<evidence type="ECO:0000259" key="3">
    <source>
        <dbReference type="Pfam" id="PF07715"/>
    </source>
</evidence>
<dbReference type="Pfam" id="PF13715">
    <property type="entry name" value="CarbopepD_reg_2"/>
    <property type="match status" value="1"/>
</dbReference>
<keyword evidence="1" id="KW-0472">Membrane</keyword>
<keyword evidence="1" id="KW-1134">Transmembrane beta strand</keyword>
<evidence type="ECO:0000256" key="2">
    <source>
        <dbReference type="SAM" id="SignalP"/>
    </source>
</evidence>
<dbReference type="InterPro" id="IPR008969">
    <property type="entry name" value="CarboxyPept-like_regulatory"/>
</dbReference>
<dbReference type="InterPro" id="IPR039426">
    <property type="entry name" value="TonB-dep_rcpt-like"/>
</dbReference>
<proteinExistence type="inferred from homology"/>
<keyword evidence="2" id="KW-0732">Signal</keyword>
<dbReference type="AlphaFoldDB" id="A0A098BXE7"/>
<dbReference type="STRING" id="1562970.ING2E5B_0572"/>
<gene>
    <name evidence="4" type="ORF">ING2E5B_0572</name>
</gene>
<dbReference type="SUPFAM" id="SSF56935">
    <property type="entry name" value="Porins"/>
    <property type="match status" value="1"/>
</dbReference>
<dbReference type="SUPFAM" id="SSF49464">
    <property type="entry name" value="Carboxypeptidase regulatory domain-like"/>
    <property type="match status" value="1"/>
</dbReference>
<feature type="signal peptide" evidence="2">
    <location>
        <begin position="1"/>
        <end position="28"/>
    </location>
</feature>
<dbReference type="EMBL" id="LN515532">
    <property type="protein sequence ID" value="CEA15339.1"/>
    <property type="molecule type" value="Genomic_DNA"/>
</dbReference>
<feature type="domain" description="TonB-dependent receptor plug" evidence="3">
    <location>
        <begin position="136"/>
        <end position="244"/>
    </location>
</feature>
<dbReference type="Gene3D" id="2.170.130.10">
    <property type="entry name" value="TonB-dependent receptor, plug domain"/>
    <property type="match status" value="1"/>
</dbReference>
<dbReference type="FunFam" id="2.170.130.10:FF:000003">
    <property type="entry name" value="SusC/RagA family TonB-linked outer membrane protein"/>
    <property type="match status" value="1"/>
</dbReference>
<dbReference type="Gene3D" id="2.60.40.1120">
    <property type="entry name" value="Carboxypeptidase-like, regulatory domain"/>
    <property type="match status" value="1"/>
</dbReference>
<evidence type="ECO:0000313" key="5">
    <source>
        <dbReference type="Proteomes" id="UP000032417"/>
    </source>
</evidence>